<dbReference type="Pfam" id="PF13377">
    <property type="entry name" value="Peripla_BP_3"/>
    <property type="match status" value="1"/>
</dbReference>
<evidence type="ECO:0000259" key="4">
    <source>
        <dbReference type="PROSITE" id="PS50932"/>
    </source>
</evidence>
<feature type="domain" description="HTH lacI-type" evidence="4">
    <location>
        <begin position="5"/>
        <end position="60"/>
    </location>
</feature>
<sequence length="335" mass="37787">MRKKVTINDIAQLTGVSKTTISRFLNDKYEGMSGETRQRIDAVIKELNYRPNRQARALKSQISSMIGIVVVDISNPYTSRMVKGIMDRLKNTQYHTLIMDSDLSQEREQKNVNKLLDEQVDGIVIQPLGKSSTDYQALGTNVPVVQIDRYVEPLIWPAVVSDNFVQSRNLAKLFLEKDYQRIIVVSPPIKYASPRINRLKGLLNELVNTDIEVKQVITTEIKDVVARNEEIWEQLKVYIKGDAKTAIYAFNGGLLYGLIKIFKEKNILIPEQVGLVGYDDGAFADLVSPGITSIEQNPVEIGYQAADKLLEQIEGKESLIELTCVDSKLNIRQSL</sequence>
<dbReference type="RefSeq" id="WP_183539027.1">
    <property type="nucleotide sequence ID" value="NZ_JACHHV010000006.1"/>
</dbReference>
<dbReference type="InterPro" id="IPR000843">
    <property type="entry name" value="HTH_LacI"/>
</dbReference>
<dbReference type="PANTHER" id="PTHR30146">
    <property type="entry name" value="LACI-RELATED TRANSCRIPTIONAL REPRESSOR"/>
    <property type="match status" value="1"/>
</dbReference>
<comment type="caution">
    <text evidence="5">The sequence shown here is derived from an EMBL/GenBank/DDBJ whole genome shotgun (WGS) entry which is preliminary data.</text>
</comment>
<dbReference type="Gene3D" id="1.10.260.40">
    <property type="entry name" value="lambda repressor-like DNA-binding domains"/>
    <property type="match status" value="1"/>
</dbReference>
<dbReference type="InterPro" id="IPR028082">
    <property type="entry name" value="Peripla_BP_I"/>
</dbReference>
<organism evidence="5 6">
    <name type="scientific">Lactovum miscens</name>
    <dbReference type="NCBI Taxonomy" id="190387"/>
    <lineage>
        <taxon>Bacteria</taxon>
        <taxon>Bacillati</taxon>
        <taxon>Bacillota</taxon>
        <taxon>Bacilli</taxon>
        <taxon>Lactobacillales</taxon>
        <taxon>Streptococcaceae</taxon>
        <taxon>Lactovum</taxon>
    </lineage>
</organism>
<evidence type="ECO:0000256" key="3">
    <source>
        <dbReference type="ARBA" id="ARBA00023163"/>
    </source>
</evidence>
<dbReference type="InterPro" id="IPR010982">
    <property type="entry name" value="Lambda_DNA-bd_dom_sf"/>
</dbReference>
<dbReference type="SUPFAM" id="SSF53822">
    <property type="entry name" value="Periplasmic binding protein-like I"/>
    <property type="match status" value="1"/>
</dbReference>
<keyword evidence="6" id="KW-1185">Reference proteome</keyword>
<keyword evidence="1" id="KW-0805">Transcription regulation</keyword>
<dbReference type="Pfam" id="PF00356">
    <property type="entry name" value="LacI"/>
    <property type="match status" value="1"/>
</dbReference>
<proteinExistence type="predicted"/>
<dbReference type="AlphaFoldDB" id="A0A841C7T0"/>
<dbReference type="CDD" id="cd01392">
    <property type="entry name" value="HTH_LacI"/>
    <property type="match status" value="1"/>
</dbReference>
<dbReference type="GO" id="GO:0000976">
    <property type="term" value="F:transcription cis-regulatory region binding"/>
    <property type="evidence" value="ECO:0007669"/>
    <property type="project" value="TreeGrafter"/>
</dbReference>
<dbReference type="InterPro" id="IPR046335">
    <property type="entry name" value="LacI/GalR-like_sensor"/>
</dbReference>
<dbReference type="GO" id="GO:0003700">
    <property type="term" value="F:DNA-binding transcription factor activity"/>
    <property type="evidence" value="ECO:0007669"/>
    <property type="project" value="TreeGrafter"/>
</dbReference>
<evidence type="ECO:0000313" key="5">
    <source>
        <dbReference type="EMBL" id="MBB5887652.1"/>
    </source>
</evidence>
<evidence type="ECO:0000256" key="1">
    <source>
        <dbReference type="ARBA" id="ARBA00023015"/>
    </source>
</evidence>
<gene>
    <name evidence="5" type="ORF">HNQ37_000524</name>
</gene>
<dbReference type="CDD" id="cd06283">
    <property type="entry name" value="PBP1_RegR_EndR_KdgR-like"/>
    <property type="match status" value="1"/>
</dbReference>
<dbReference type="PROSITE" id="PS00356">
    <property type="entry name" value="HTH_LACI_1"/>
    <property type="match status" value="1"/>
</dbReference>
<dbReference type="Proteomes" id="UP000562464">
    <property type="component" value="Unassembled WGS sequence"/>
</dbReference>
<dbReference type="EMBL" id="JACHHV010000006">
    <property type="protein sequence ID" value="MBB5887652.1"/>
    <property type="molecule type" value="Genomic_DNA"/>
</dbReference>
<reference evidence="5 6" key="1">
    <citation type="submission" date="2020-08" db="EMBL/GenBank/DDBJ databases">
        <title>Genomic Encyclopedia of Type Strains, Phase IV (KMG-IV): sequencing the most valuable type-strain genomes for metagenomic binning, comparative biology and taxonomic classification.</title>
        <authorList>
            <person name="Goeker M."/>
        </authorList>
    </citation>
    <scope>NUCLEOTIDE SEQUENCE [LARGE SCALE GENOMIC DNA]</scope>
    <source>
        <strain evidence="5 6">DSM 14925</strain>
    </source>
</reference>
<dbReference type="SUPFAM" id="SSF47413">
    <property type="entry name" value="lambda repressor-like DNA-binding domains"/>
    <property type="match status" value="1"/>
</dbReference>
<evidence type="ECO:0000313" key="6">
    <source>
        <dbReference type="Proteomes" id="UP000562464"/>
    </source>
</evidence>
<dbReference type="PROSITE" id="PS50932">
    <property type="entry name" value="HTH_LACI_2"/>
    <property type="match status" value="1"/>
</dbReference>
<name>A0A841C7T0_9LACT</name>
<dbReference type="SMART" id="SM00354">
    <property type="entry name" value="HTH_LACI"/>
    <property type="match status" value="1"/>
</dbReference>
<protein>
    <submittedName>
        <fullName evidence="5">LacI family kdg operon repressor</fullName>
    </submittedName>
</protein>
<evidence type="ECO:0000256" key="2">
    <source>
        <dbReference type="ARBA" id="ARBA00023125"/>
    </source>
</evidence>
<dbReference type="PANTHER" id="PTHR30146:SF154">
    <property type="entry name" value="TRANSCRIPTION REGULATOR, MEMBER OF GALR FAMILY"/>
    <property type="match status" value="1"/>
</dbReference>
<dbReference type="Gene3D" id="3.40.50.2300">
    <property type="match status" value="2"/>
</dbReference>
<keyword evidence="3" id="KW-0804">Transcription</keyword>
<accession>A0A841C7T0</accession>
<keyword evidence="2" id="KW-0238">DNA-binding</keyword>